<organism evidence="1 2">
    <name type="scientific">Araneus ventricosus</name>
    <name type="common">Orbweaver spider</name>
    <name type="synonym">Epeira ventricosa</name>
    <dbReference type="NCBI Taxonomy" id="182803"/>
    <lineage>
        <taxon>Eukaryota</taxon>
        <taxon>Metazoa</taxon>
        <taxon>Ecdysozoa</taxon>
        <taxon>Arthropoda</taxon>
        <taxon>Chelicerata</taxon>
        <taxon>Arachnida</taxon>
        <taxon>Araneae</taxon>
        <taxon>Araneomorphae</taxon>
        <taxon>Entelegynae</taxon>
        <taxon>Araneoidea</taxon>
        <taxon>Araneidae</taxon>
        <taxon>Araneus</taxon>
    </lineage>
</organism>
<reference evidence="1 2" key="1">
    <citation type="journal article" date="2019" name="Sci. Rep.">
        <title>Orb-weaving spider Araneus ventricosus genome elucidates the spidroin gene catalogue.</title>
        <authorList>
            <person name="Kono N."/>
            <person name="Nakamura H."/>
            <person name="Ohtoshi R."/>
            <person name="Moran D.A.P."/>
            <person name="Shinohara A."/>
            <person name="Yoshida Y."/>
            <person name="Fujiwara M."/>
            <person name="Mori M."/>
            <person name="Tomita M."/>
            <person name="Arakawa K."/>
        </authorList>
    </citation>
    <scope>NUCLEOTIDE SEQUENCE [LARGE SCALE GENOMIC DNA]</scope>
</reference>
<sequence>MSIVMQENVTITQHAIAFQSDGEIDGTKSVKKHLSGKSFSSDRDVKTSAENWLNEQERDFYQVELYKLVLLSDKCFNRFDDYMKK</sequence>
<proteinExistence type="predicted"/>
<dbReference type="OrthoDB" id="10042427at2759"/>
<keyword evidence="2" id="KW-1185">Reference proteome</keyword>
<protein>
    <submittedName>
        <fullName evidence="1">Uncharacterized protein</fullName>
    </submittedName>
</protein>
<gene>
    <name evidence="1" type="ORF">AVEN_205687_1</name>
</gene>
<dbReference type="Proteomes" id="UP000499080">
    <property type="component" value="Unassembled WGS sequence"/>
</dbReference>
<evidence type="ECO:0000313" key="2">
    <source>
        <dbReference type="Proteomes" id="UP000499080"/>
    </source>
</evidence>
<name>A0A4Y2KQV5_ARAVE</name>
<dbReference type="EMBL" id="BGPR01004893">
    <property type="protein sequence ID" value="GBN04539.1"/>
    <property type="molecule type" value="Genomic_DNA"/>
</dbReference>
<dbReference type="AlphaFoldDB" id="A0A4Y2KQV5"/>
<accession>A0A4Y2KQV5</accession>
<evidence type="ECO:0000313" key="1">
    <source>
        <dbReference type="EMBL" id="GBN04539.1"/>
    </source>
</evidence>
<comment type="caution">
    <text evidence="1">The sequence shown here is derived from an EMBL/GenBank/DDBJ whole genome shotgun (WGS) entry which is preliminary data.</text>
</comment>